<comment type="caution">
    <text evidence="8">The sequence shown here is derived from an EMBL/GenBank/DDBJ whole genome shotgun (WGS) entry which is preliminary data.</text>
</comment>
<evidence type="ECO:0000256" key="4">
    <source>
        <dbReference type="ARBA" id="ARBA00022989"/>
    </source>
</evidence>
<dbReference type="PANTHER" id="PTHR14409:SF0">
    <property type="entry name" value="PROTEIN MANBAL"/>
    <property type="match status" value="1"/>
</dbReference>
<keyword evidence="4 7" id="KW-1133">Transmembrane helix</keyword>
<dbReference type="Proteomes" id="UP001321473">
    <property type="component" value="Unassembled WGS sequence"/>
</dbReference>
<evidence type="ECO:0000256" key="7">
    <source>
        <dbReference type="SAM" id="Phobius"/>
    </source>
</evidence>
<evidence type="ECO:0000313" key="9">
    <source>
        <dbReference type="Proteomes" id="UP001321473"/>
    </source>
</evidence>
<gene>
    <name evidence="8" type="ORF">V5799_006184</name>
</gene>
<keyword evidence="9" id="KW-1185">Reference proteome</keyword>
<comment type="similarity">
    <text evidence="2">Belongs to the UPF0239 family.</text>
</comment>
<evidence type="ECO:0000256" key="1">
    <source>
        <dbReference type="ARBA" id="ARBA00004167"/>
    </source>
</evidence>
<evidence type="ECO:0000256" key="6">
    <source>
        <dbReference type="SAM" id="MobiDB-lite"/>
    </source>
</evidence>
<accession>A0AAQ4DX45</accession>
<evidence type="ECO:0000256" key="2">
    <source>
        <dbReference type="ARBA" id="ARBA00006839"/>
    </source>
</evidence>
<feature type="transmembrane region" description="Helical" evidence="7">
    <location>
        <begin position="12"/>
        <end position="30"/>
    </location>
</feature>
<dbReference type="PANTHER" id="PTHR14409">
    <property type="entry name" value="MANNOSIDASE, BETA A, LYSOSOMAL-LIKE, MANBAL PROTEIN"/>
    <property type="match status" value="1"/>
</dbReference>
<dbReference type="Pfam" id="PF06783">
    <property type="entry name" value="UPF0239"/>
    <property type="match status" value="1"/>
</dbReference>
<reference evidence="8 9" key="1">
    <citation type="journal article" date="2023" name="Arcadia Sci">
        <title>De novo assembly of a long-read Amblyomma americanum tick genome.</title>
        <authorList>
            <person name="Chou S."/>
            <person name="Poskanzer K.E."/>
            <person name="Rollins M."/>
            <person name="Thuy-Boun P.S."/>
        </authorList>
    </citation>
    <scope>NUCLEOTIDE SEQUENCE [LARGE SCALE GENOMIC DNA]</scope>
    <source>
        <strain evidence="8">F_SG_1</strain>
        <tissue evidence="8">Salivary glands</tissue>
    </source>
</reference>
<sequence length="78" mass="8511">MAELVDELLRYGLFLGAIFQLVCIAAVVFVPPKEEGKDVGDSSDEDGPAGEGPVVPHRPPQHTASGGRRSRQDRKKRR</sequence>
<dbReference type="AlphaFoldDB" id="A0AAQ4DX45"/>
<evidence type="ECO:0000256" key="3">
    <source>
        <dbReference type="ARBA" id="ARBA00022692"/>
    </source>
</evidence>
<dbReference type="EMBL" id="JARKHS020025791">
    <property type="protein sequence ID" value="KAK8767035.1"/>
    <property type="molecule type" value="Genomic_DNA"/>
</dbReference>
<keyword evidence="5 7" id="KW-0472">Membrane</keyword>
<feature type="region of interest" description="Disordered" evidence="6">
    <location>
        <begin position="34"/>
        <end position="78"/>
    </location>
</feature>
<evidence type="ECO:0000313" key="8">
    <source>
        <dbReference type="EMBL" id="KAK8767035.1"/>
    </source>
</evidence>
<evidence type="ECO:0008006" key="10">
    <source>
        <dbReference type="Google" id="ProtNLM"/>
    </source>
</evidence>
<evidence type="ECO:0000256" key="5">
    <source>
        <dbReference type="ARBA" id="ARBA00023136"/>
    </source>
</evidence>
<dbReference type="GO" id="GO:0016020">
    <property type="term" value="C:membrane"/>
    <property type="evidence" value="ECO:0007669"/>
    <property type="project" value="UniProtKB-SubCell"/>
</dbReference>
<name>A0AAQ4DX45_AMBAM</name>
<comment type="subcellular location">
    <subcellularLocation>
        <location evidence="1">Membrane</location>
        <topology evidence="1">Single-pass membrane protein</topology>
    </subcellularLocation>
</comment>
<feature type="compositionally biased region" description="Basic residues" evidence="6">
    <location>
        <begin position="68"/>
        <end position="78"/>
    </location>
</feature>
<organism evidence="8 9">
    <name type="scientific">Amblyomma americanum</name>
    <name type="common">Lone star tick</name>
    <dbReference type="NCBI Taxonomy" id="6943"/>
    <lineage>
        <taxon>Eukaryota</taxon>
        <taxon>Metazoa</taxon>
        <taxon>Ecdysozoa</taxon>
        <taxon>Arthropoda</taxon>
        <taxon>Chelicerata</taxon>
        <taxon>Arachnida</taxon>
        <taxon>Acari</taxon>
        <taxon>Parasitiformes</taxon>
        <taxon>Ixodida</taxon>
        <taxon>Ixodoidea</taxon>
        <taxon>Ixodidae</taxon>
        <taxon>Amblyomminae</taxon>
        <taxon>Amblyomma</taxon>
    </lineage>
</organism>
<proteinExistence type="inferred from homology"/>
<dbReference type="InterPro" id="IPR009621">
    <property type="entry name" value="UPF0239"/>
</dbReference>
<protein>
    <recommendedName>
        <fullName evidence="10">Protein anon-73B1</fullName>
    </recommendedName>
</protein>
<keyword evidence="3 7" id="KW-0812">Transmembrane</keyword>